<dbReference type="InterPro" id="IPR013087">
    <property type="entry name" value="Znf_C2H2_type"/>
</dbReference>
<dbReference type="SMART" id="SM00355">
    <property type="entry name" value="ZnF_C2H2"/>
    <property type="match status" value="4"/>
</dbReference>
<dbReference type="PROSITE" id="PS50157">
    <property type="entry name" value="ZINC_FINGER_C2H2_2"/>
    <property type="match status" value="2"/>
</dbReference>
<feature type="region of interest" description="Disordered" evidence="2">
    <location>
        <begin position="110"/>
        <end position="151"/>
    </location>
</feature>
<comment type="caution">
    <text evidence="4">The sequence shown here is derived from an EMBL/GenBank/DDBJ whole genome shotgun (WGS) entry which is preliminary data.</text>
</comment>
<dbReference type="InterPro" id="IPR036236">
    <property type="entry name" value="Znf_C2H2_sf"/>
</dbReference>
<evidence type="ECO:0000256" key="2">
    <source>
        <dbReference type="SAM" id="MobiDB-lite"/>
    </source>
</evidence>
<feature type="region of interest" description="Disordered" evidence="2">
    <location>
        <begin position="475"/>
        <end position="570"/>
    </location>
</feature>
<organism evidence="4 5">
    <name type="scientific">Fusarium mexicanum</name>
    <dbReference type="NCBI Taxonomy" id="751941"/>
    <lineage>
        <taxon>Eukaryota</taxon>
        <taxon>Fungi</taxon>
        <taxon>Dikarya</taxon>
        <taxon>Ascomycota</taxon>
        <taxon>Pezizomycotina</taxon>
        <taxon>Sordariomycetes</taxon>
        <taxon>Hypocreomycetidae</taxon>
        <taxon>Hypocreales</taxon>
        <taxon>Nectriaceae</taxon>
        <taxon>Fusarium</taxon>
        <taxon>Fusarium fujikuroi species complex</taxon>
    </lineage>
</organism>
<dbReference type="AlphaFoldDB" id="A0A8H5N7I6"/>
<proteinExistence type="predicted"/>
<keyword evidence="1" id="KW-0479">Metal-binding</keyword>
<keyword evidence="1" id="KW-0862">Zinc</keyword>
<dbReference type="GO" id="GO:0008270">
    <property type="term" value="F:zinc ion binding"/>
    <property type="evidence" value="ECO:0007669"/>
    <property type="project" value="UniProtKB-KW"/>
</dbReference>
<dbReference type="PROSITE" id="PS00028">
    <property type="entry name" value="ZINC_FINGER_C2H2_1"/>
    <property type="match status" value="2"/>
</dbReference>
<dbReference type="Proteomes" id="UP000522262">
    <property type="component" value="Unassembled WGS sequence"/>
</dbReference>
<dbReference type="EMBL" id="JAAOAM010000041">
    <property type="protein sequence ID" value="KAF5554618.1"/>
    <property type="molecule type" value="Genomic_DNA"/>
</dbReference>
<evidence type="ECO:0000259" key="3">
    <source>
        <dbReference type="PROSITE" id="PS50157"/>
    </source>
</evidence>
<feature type="domain" description="C2H2-type" evidence="3">
    <location>
        <begin position="385"/>
        <end position="414"/>
    </location>
</feature>
<feature type="compositionally biased region" description="Acidic residues" evidence="2">
    <location>
        <begin position="126"/>
        <end position="145"/>
    </location>
</feature>
<dbReference type="InterPro" id="IPR058925">
    <property type="entry name" value="zf-C2H2_AcuF"/>
</dbReference>
<reference evidence="4 5" key="1">
    <citation type="submission" date="2020-05" db="EMBL/GenBank/DDBJ databases">
        <title>Identification and distribution of gene clusters putatively required for synthesis of sphingolipid metabolism inhibitors in phylogenetically diverse species of the filamentous fungus Fusarium.</title>
        <authorList>
            <person name="Kim H.-S."/>
            <person name="Busman M."/>
            <person name="Brown D.W."/>
            <person name="Divon H."/>
            <person name="Uhlig S."/>
            <person name="Proctor R.H."/>
        </authorList>
    </citation>
    <scope>NUCLEOTIDE SEQUENCE [LARGE SCALE GENOMIC DNA]</scope>
    <source>
        <strain evidence="4 5">NRRL 53147</strain>
    </source>
</reference>
<feature type="compositionally biased region" description="Polar residues" evidence="2">
    <location>
        <begin position="514"/>
        <end position="524"/>
    </location>
</feature>
<keyword evidence="1" id="KW-0863">Zinc-finger</keyword>
<accession>A0A8H5N7I6</accession>
<sequence>MDSNQERMPIAHNVRNILKLFRTVATSFNHEIDSRVDHVEPSALRELLLNLDNETIRFKMWAGNLAAHQSGPASLDHRLREAPHIQEQVLYLLRDISESLDDAGALISHKGNEYVEDKPETPPESSDLDSEDIFTDSDLDDDDDNISPKPGLSRLVTDIAEATDCLLRLSAAIANPAPHERFRKLGAGPNEDISFYNAHDVRYVQDKFPKISQDLPDVLGKFITRRRQFFKYREAHHAKLAVGLDQETQKDTGRTEIVPNTVASSLPEHFKGSGVIDEDSRSDMAMSETSYATSAGYLMLEDGEMKPAPPLKVPPRPTEADKGVFECPFCYRMISASTRGAWKRHVFGDLRPYTCLFSRCAGSNTDFDRRHRWQLHVSQYHWRIWSCPFKCGSTFQASDELGDHIRHQHLTNASDEHLSTVVARGEVSISKDVTQECPLCRQAISGLKSYIKHVGRHLEQLALHALPKIGDEELEDGAESGEQNDEASELGAVSVDDNSETSSQYKEKSDTNETNKQVESSNPKAGTVGQDGEKDANSGEAPDADTPMPPAASTTFAGEPTVEPPKAEDEAIAARAKAMLETESKKARDAIELEKKVDEEIMAGLEEYARSVDEAPIGSKEQEPHDPSEETGSAVQQDRPVYTRFARKHLSLETLREFNINFDFDADPEYVLVKRWVPEAEQDRMWVHTKIIREKRAETLLKETPDQRGEPQYEWVRKKGGRRVDSPPPFLDHEDRPLHCGYDGCERVFASQYNLQRHLKHFHDDDNTTYRHDLQSSERNTSPYIRSPSYEDNLRILVRATNRESGTAPSPPQPLLRIPTIERDVVTHYRDIDYATSSNPPEERPASELVTYYWDCRVFNLTMIEAIGRPISNLRAQDVCDVRDAVYQLPNTIEQVKPFSLGV</sequence>
<feature type="region of interest" description="Disordered" evidence="2">
    <location>
        <begin position="611"/>
        <end position="639"/>
    </location>
</feature>
<gene>
    <name evidence="4" type="ORF">FMEXI_1900</name>
</gene>
<keyword evidence="5" id="KW-1185">Reference proteome</keyword>
<dbReference type="PANTHER" id="PTHR35391">
    <property type="entry name" value="C2H2-TYPE DOMAIN-CONTAINING PROTEIN-RELATED"/>
    <property type="match status" value="1"/>
</dbReference>
<name>A0A8H5N7I6_9HYPO</name>
<feature type="compositionally biased region" description="Basic and acidic residues" evidence="2">
    <location>
        <begin position="766"/>
        <end position="776"/>
    </location>
</feature>
<dbReference type="PANTHER" id="PTHR35391:SF7">
    <property type="entry name" value="C2H2-TYPE DOMAIN-CONTAINING PROTEIN"/>
    <property type="match status" value="1"/>
</dbReference>
<dbReference type="Gene3D" id="3.30.160.60">
    <property type="entry name" value="Classic Zinc Finger"/>
    <property type="match status" value="1"/>
</dbReference>
<dbReference type="SUPFAM" id="SSF57667">
    <property type="entry name" value="beta-beta-alpha zinc fingers"/>
    <property type="match status" value="1"/>
</dbReference>
<evidence type="ECO:0000313" key="5">
    <source>
        <dbReference type="Proteomes" id="UP000522262"/>
    </source>
</evidence>
<dbReference type="Pfam" id="PF26082">
    <property type="entry name" value="zf-C2H2_AcuF"/>
    <property type="match status" value="1"/>
</dbReference>
<feature type="region of interest" description="Disordered" evidence="2">
    <location>
        <begin position="766"/>
        <end position="786"/>
    </location>
</feature>
<feature type="compositionally biased region" description="Acidic residues" evidence="2">
    <location>
        <begin position="475"/>
        <end position="488"/>
    </location>
</feature>
<evidence type="ECO:0000256" key="1">
    <source>
        <dbReference type="PROSITE-ProRule" id="PRU00042"/>
    </source>
</evidence>
<feature type="compositionally biased region" description="Basic and acidic residues" evidence="2">
    <location>
        <begin position="110"/>
        <end position="121"/>
    </location>
</feature>
<protein>
    <submittedName>
        <fullName evidence="4">Transcription factor Cys6</fullName>
    </submittedName>
</protein>
<evidence type="ECO:0000313" key="4">
    <source>
        <dbReference type="EMBL" id="KAF5554618.1"/>
    </source>
</evidence>
<feature type="domain" description="C2H2-type" evidence="3">
    <location>
        <begin position="738"/>
        <end position="768"/>
    </location>
</feature>